<feature type="region of interest" description="Disordered" evidence="1">
    <location>
        <begin position="27"/>
        <end position="47"/>
    </location>
</feature>
<feature type="transmembrane region" description="Helical" evidence="2">
    <location>
        <begin position="125"/>
        <end position="154"/>
    </location>
</feature>
<dbReference type="AlphaFoldDB" id="A0A1V8SHW2"/>
<dbReference type="InParanoid" id="A0A1V8SHW2"/>
<evidence type="ECO:0000256" key="2">
    <source>
        <dbReference type="SAM" id="Phobius"/>
    </source>
</evidence>
<sequence>MPKPSRSSSSIGGSMWRKFQSWENARHDVPFHRPHPERHTDEFSDDDETIFPFDETVSLDESFAEFDVAHRSHTANLHRVVVMETGTQPDATSMAQTCLEPGSSGDDFDSSCPTWLAVGTEVMDIMLLVLAMILDEVHWVASAIVLVSMLCLLIW</sequence>
<evidence type="ECO:0000256" key="1">
    <source>
        <dbReference type="SAM" id="MobiDB-lite"/>
    </source>
</evidence>
<protein>
    <submittedName>
        <fullName evidence="3">Uncharacterized protein</fullName>
    </submittedName>
</protein>
<dbReference type="EMBL" id="NAJO01000044">
    <property type="protein sequence ID" value="OQN98735.1"/>
    <property type="molecule type" value="Genomic_DNA"/>
</dbReference>
<comment type="caution">
    <text evidence="3">The sequence shown here is derived from an EMBL/GenBank/DDBJ whole genome shotgun (WGS) entry which is preliminary data.</text>
</comment>
<name>A0A1V8SHW2_9PEZI</name>
<keyword evidence="2" id="KW-1133">Transmembrane helix</keyword>
<reference evidence="4" key="1">
    <citation type="submission" date="2017-03" db="EMBL/GenBank/DDBJ databases">
        <title>Genomes of endolithic fungi from Antarctica.</title>
        <authorList>
            <person name="Coleine C."/>
            <person name="Masonjones S."/>
            <person name="Stajich J.E."/>
        </authorList>
    </citation>
    <scope>NUCLEOTIDE SEQUENCE [LARGE SCALE GENOMIC DNA]</scope>
    <source>
        <strain evidence="4">CCFEE 5527</strain>
    </source>
</reference>
<keyword evidence="2" id="KW-0472">Membrane</keyword>
<evidence type="ECO:0000313" key="4">
    <source>
        <dbReference type="Proteomes" id="UP000192596"/>
    </source>
</evidence>
<accession>A0A1V8SHW2</accession>
<proteinExistence type="predicted"/>
<organism evidence="3 4">
    <name type="scientific">Cryoendolithus antarcticus</name>
    <dbReference type="NCBI Taxonomy" id="1507870"/>
    <lineage>
        <taxon>Eukaryota</taxon>
        <taxon>Fungi</taxon>
        <taxon>Dikarya</taxon>
        <taxon>Ascomycota</taxon>
        <taxon>Pezizomycotina</taxon>
        <taxon>Dothideomycetes</taxon>
        <taxon>Dothideomycetidae</taxon>
        <taxon>Cladosporiales</taxon>
        <taxon>Cladosporiaceae</taxon>
        <taxon>Cryoendolithus</taxon>
    </lineage>
</organism>
<gene>
    <name evidence="3" type="ORF">B0A48_15401</name>
</gene>
<keyword evidence="4" id="KW-1185">Reference proteome</keyword>
<dbReference type="Proteomes" id="UP000192596">
    <property type="component" value="Unassembled WGS sequence"/>
</dbReference>
<evidence type="ECO:0000313" key="3">
    <source>
        <dbReference type="EMBL" id="OQN98735.1"/>
    </source>
</evidence>
<keyword evidence="2" id="KW-0812">Transmembrane</keyword>